<accession>A0A8J8JTU7</accession>
<dbReference type="AlphaFoldDB" id="A0A8J8JTU7"/>
<dbReference type="RefSeq" id="WP_171607547.1">
    <property type="nucleotide sequence ID" value="NZ_WHPF01000006.1"/>
</dbReference>
<feature type="signal peptide" evidence="1">
    <location>
        <begin position="1"/>
        <end position="23"/>
    </location>
</feature>
<reference evidence="2" key="1">
    <citation type="submission" date="2019-10" db="EMBL/GenBank/DDBJ databases">
        <title>Draft genome sequence of Panacibacter sp. KCS-6.</title>
        <authorList>
            <person name="Yim K.J."/>
        </authorList>
    </citation>
    <scope>NUCLEOTIDE SEQUENCE</scope>
    <source>
        <strain evidence="2">KCS-6</strain>
    </source>
</reference>
<evidence type="ECO:0000256" key="1">
    <source>
        <dbReference type="SAM" id="SignalP"/>
    </source>
</evidence>
<keyword evidence="3" id="KW-1185">Reference proteome</keyword>
<name>A0A8J8JTU7_9BACT</name>
<evidence type="ECO:0000313" key="2">
    <source>
        <dbReference type="EMBL" id="NNV55610.1"/>
    </source>
</evidence>
<dbReference type="EMBL" id="WHPF01000006">
    <property type="protein sequence ID" value="NNV55610.1"/>
    <property type="molecule type" value="Genomic_DNA"/>
</dbReference>
<protein>
    <submittedName>
        <fullName evidence="2">Uncharacterized protein</fullName>
    </submittedName>
</protein>
<organism evidence="2 3">
    <name type="scientific">Limnovirga soli</name>
    <dbReference type="NCBI Taxonomy" id="2656915"/>
    <lineage>
        <taxon>Bacteria</taxon>
        <taxon>Pseudomonadati</taxon>
        <taxon>Bacteroidota</taxon>
        <taxon>Chitinophagia</taxon>
        <taxon>Chitinophagales</taxon>
        <taxon>Chitinophagaceae</taxon>
        <taxon>Limnovirga</taxon>
    </lineage>
</organism>
<dbReference type="Proteomes" id="UP000598971">
    <property type="component" value="Unassembled WGS sequence"/>
</dbReference>
<comment type="caution">
    <text evidence="2">The sequence shown here is derived from an EMBL/GenBank/DDBJ whole genome shotgun (WGS) entry which is preliminary data.</text>
</comment>
<proteinExistence type="predicted"/>
<feature type="chain" id="PRO_5035201168" evidence="1">
    <location>
        <begin position="24"/>
        <end position="154"/>
    </location>
</feature>
<gene>
    <name evidence="2" type="ORF">GD597_09080</name>
</gene>
<keyword evidence="1" id="KW-0732">Signal</keyword>
<sequence length="154" mass="17969">MTIKNFKLLFIFSCTSFCITTYAQSVVSNDFDSCKVFAISYSAMYRMRIYPENLIYDFNDTSFIVDKASAEKVLNVIYTFQTRIVKQDNNKPFQNMYRVDYRLLFLFYKEQKINLVGFGANGLMAINDTVYKFDKNILKTLTTVIPGLKPTIRL</sequence>
<evidence type="ECO:0000313" key="3">
    <source>
        <dbReference type="Proteomes" id="UP000598971"/>
    </source>
</evidence>